<dbReference type="Proteomes" id="UP000887116">
    <property type="component" value="Unassembled WGS sequence"/>
</dbReference>
<name>A0A8X6LM72_TRICU</name>
<keyword evidence="2" id="KW-1185">Reference proteome</keyword>
<dbReference type="EMBL" id="BMAO01026805">
    <property type="protein sequence ID" value="GFR12594.1"/>
    <property type="molecule type" value="Genomic_DNA"/>
</dbReference>
<sequence length="67" mass="8223">MNGFNEWDFSYLTKNHDIDRILFPRLEIAEKQNLHINYFNNIHLLKGFLDKIFFFISSNFLWDNLLQ</sequence>
<evidence type="ECO:0000313" key="2">
    <source>
        <dbReference type="Proteomes" id="UP000887116"/>
    </source>
</evidence>
<protein>
    <submittedName>
        <fullName evidence="1">Uncharacterized protein</fullName>
    </submittedName>
</protein>
<comment type="caution">
    <text evidence="1">The sequence shown here is derived from an EMBL/GenBank/DDBJ whole genome shotgun (WGS) entry which is preliminary data.</text>
</comment>
<accession>A0A8X6LM72</accession>
<reference evidence="1" key="1">
    <citation type="submission" date="2020-07" db="EMBL/GenBank/DDBJ databases">
        <title>Multicomponent nature underlies the extraordinary mechanical properties of spider dragline silk.</title>
        <authorList>
            <person name="Kono N."/>
            <person name="Nakamura H."/>
            <person name="Mori M."/>
            <person name="Yoshida Y."/>
            <person name="Ohtoshi R."/>
            <person name="Malay A.D."/>
            <person name="Moran D.A.P."/>
            <person name="Tomita M."/>
            <person name="Numata K."/>
            <person name="Arakawa K."/>
        </authorList>
    </citation>
    <scope>NUCLEOTIDE SEQUENCE</scope>
</reference>
<evidence type="ECO:0000313" key="1">
    <source>
        <dbReference type="EMBL" id="GFR12594.1"/>
    </source>
</evidence>
<proteinExistence type="predicted"/>
<dbReference type="AlphaFoldDB" id="A0A8X6LM72"/>
<organism evidence="1 2">
    <name type="scientific">Trichonephila clavata</name>
    <name type="common">Joro spider</name>
    <name type="synonym">Nephila clavata</name>
    <dbReference type="NCBI Taxonomy" id="2740835"/>
    <lineage>
        <taxon>Eukaryota</taxon>
        <taxon>Metazoa</taxon>
        <taxon>Ecdysozoa</taxon>
        <taxon>Arthropoda</taxon>
        <taxon>Chelicerata</taxon>
        <taxon>Arachnida</taxon>
        <taxon>Araneae</taxon>
        <taxon>Araneomorphae</taxon>
        <taxon>Entelegynae</taxon>
        <taxon>Araneoidea</taxon>
        <taxon>Nephilidae</taxon>
        <taxon>Trichonephila</taxon>
    </lineage>
</organism>
<gene>
    <name evidence="1" type="ORF">TNCT_228981</name>
</gene>